<feature type="domain" description="FAD dependent oxidoreductase" evidence="2">
    <location>
        <begin position="2"/>
        <end position="337"/>
    </location>
</feature>
<dbReference type="PANTHER" id="PTHR13847">
    <property type="entry name" value="SARCOSINE DEHYDROGENASE-RELATED"/>
    <property type="match status" value="1"/>
</dbReference>
<dbReference type="InterPro" id="IPR036188">
    <property type="entry name" value="FAD/NAD-bd_sf"/>
</dbReference>
<dbReference type="PANTHER" id="PTHR13847:SF289">
    <property type="entry name" value="GLYCINE OXIDASE"/>
    <property type="match status" value="1"/>
</dbReference>
<sequence length="348" mass="36477">MCVVGAGLAGAALAWRLAGARSADVEICLAVDSPDPRDASRASGGLVRAFEIDPWHRGNAERSLAELLSDPLLRKWAGYRRAGSTYILDTGRPGHRAALAAARAMSGVRVAGAADLAADGWRGLPEHAFAVCEPDAGYLSPHDLRTALITDFAARRGATLLGPVAGLERTRSGGPWRVRTVGDGPRECDVVVLATGAWTPALLRRHGWETAELTTKAIQYTQVRVAGRRPTPFVDETSGLYGRPDEDGVMLLGVPTESWGVDPDRLHAEPGLTDRAVRLAAERLPELLPGDRLRTVVAADCYGERAGLALEPVAAAGGGMFTFSAGSGGSAKTALAASAQAAHDLLRG</sequence>
<dbReference type="Proteomes" id="UP001499854">
    <property type="component" value="Unassembled WGS sequence"/>
</dbReference>
<name>A0ABN2TC70_9ACTN</name>
<dbReference type="InterPro" id="IPR006076">
    <property type="entry name" value="FAD-dep_OxRdtase"/>
</dbReference>
<proteinExistence type="predicted"/>
<dbReference type="Gene3D" id="3.50.50.60">
    <property type="entry name" value="FAD/NAD(P)-binding domain"/>
    <property type="match status" value="1"/>
</dbReference>
<evidence type="ECO:0000256" key="1">
    <source>
        <dbReference type="ARBA" id="ARBA00023002"/>
    </source>
</evidence>
<keyword evidence="1" id="KW-0560">Oxidoreductase</keyword>
<protein>
    <recommendedName>
        <fullName evidence="2">FAD dependent oxidoreductase domain-containing protein</fullName>
    </recommendedName>
</protein>
<evidence type="ECO:0000313" key="4">
    <source>
        <dbReference type="Proteomes" id="UP001499854"/>
    </source>
</evidence>
<dbReference type="SUPFAM" id="SSF51905">
    <property type="entry name" value="FAD/NAD(P)-binding domain"/>
    <property type="match status" value="1"/>
</dbReference>
<reference evidence="3 4" key="1">
    <citation type="journal article" date="2019" name="Int. J. Syst. Evol. Microbiol.">
        <title>The Global Catalogue of Microorganisms (GCM) 10K type strain sequencing project: providing services to taxonomists for standard genome sequencing and annotation.</title>
        <authorList>
            <consortium name="The Broad Institute Genomics Platform"/>
            <consortium name="The Broad Institute Genome Sequencing Center for Infectious Disease"/>
            <person name="Wu L."/>
            <person name="Ma J."/>
        </authorList>
    </citation>
    <scope>NUCLEOTIDE SEQUENCE [LARGE SCALE GENOMIC DNA]</scope>
    <source>
        <strain evidence="3 4">JCM 16013</strain>
    </source>
</reference>
<comment type="caution">
    <text evidence="3">The sequence shown here is derived from an EMBL/GenBank/DDBJ whole genome shotgun (WGS) entry which is preliminary data.</text>
</comment>
<dbReference type="Gene3D" id="3.30.9.10">
    <property type="entry name" value="D-Amino Acid Oxidase, subunit A, domain 2"/>
    <property type="match status" value="1"/>
</dbReference>
<evidence type="ECO:0000313" key="3">
    <source>
        <dbReference type="EMBL" id="GAA2004814.1"/>
    </source>
</evidence>
<dbReference type="Pfam" id="PF01266">
    <property type="entry name" value="DAO"/>
    <property type="match status" value="1"/>
</dbReference>
<dbReference type="EMBL" id="BAAAQM010000083">
    <property type="protein sequence ID" value="GAA2004814.1"/>
    <property type="molecule type" value="Genomic_DNA"/>
</dbReference>
<evidence type="ECO:0000259" key="2">
    <source>
        <dbReference type="Pfam" id="PF01266"/>
    </source>
</evidence>
<organism evidence="3 4">
    <name type="scientific">Catenulispora subtropica</name>
    <dbReference type="NCBI Taxonomy" id="450798"/>
    <lineage>
        <taxon>Bacteria</taxon>
        <taxon>Bacillati</taxon>
        <taxon>Actinomycetota</taxon>
        <taxon>Actinomycetes</taxon>
        <taxon>Catenulisporales</taxon>
        <taxon>Catenulisporaceae</taxon>
        <taxon>Catenulispora</taxon>
    </lineage>
</organism>
<keyword evidence="4" id="KW-1185">Reference proteome</keyword>
<gene>
    <name evidence="3" type="ORF">GCM10009838_83820</name>
</gene>
<accession>A0ABN2TC70</accession>